<dbReference type="Gene3D" id="2.130.10.10">
    <property type="entry name" value="YVTN repeat-like/Quinoprotein amine dehydrogenase"/>
    <property type="match status" value="1"/>
</dbReference>
<proteinExistence type="inferred from homology"/>
<sequence>MVATSSAPKKKKEKIDKRKEDEAPLEEDALSEVADLEPVEVHMIPEDQVKNLTEEQLNEEFTKALNANNPQAPLNLVLFDFTLGQFQPMPSSDHIAVHFFMDDTLVLTGNVGSETKDEPKPVEPEANNDAQTDGKSPTSEVVQTEGQQQQPVIAPDSPNTQRAKALKNQFNFSERASQTFNNPARDRSVATEPPPTVSFSGFCSQYIIFDEYLTVFRESKELRAQKDQTNNRKQRSENDVDDPVNDLILADADNHDDKSHKVMSGTNMGRAVKIMERIVNLNAEEEIFQDFKYFEDDADKSREDGVGFFLPLWRFSYSKAKRKTVTSIKWNMLYPDIFAVAYGSYDFMAQQGGGLICCYTLKNTSNPEYTFTTTSGIMSIAFHPQHAALLAVGLYDGSVCVYDIRSKDNHPIYQSLDPKVKHTDPVWEVYWQNTIDDIGKEINFFSVSSDGRVTDWLMSKNELVNEEIMQLKLISRKTSDDQTEIDSERTMVGLAGGSCFDFNPFSEHLFVVGTDEGAIHTCSKAYNSQYLANFAGHHMAVYAVKWNPYHRSVFISCSADWTVRLWESSTREPLLTFDLGSAVGDVAWAPYSSTTFAAVTADGKVFLFDLNVNKNEAIGQQRIVKKGKLTHVVFNTIEPTILVGDDRGGVMSLKLSPNLRRMSAKTLKDIKKEVEIAKLQAIMAIAAKKDSFP</sequence>
<evidence type="ECO:0000256" key="8">
    <source>
        <dbReference type="ARBA" id="ARBA00023175"/>
    </source>
</evidence>
<evidence type="ECO:0000256" key="11">
    <source>
        <dbReference type="PROSITE-ProRule" id="PRU00221"/>
    </source>
</evidence>
<evidence type="ECO:0000313" key="13">
    <source>
        <dbReference type="EMBL" id="CRZ11059.1"/>
    </source>
</evidence>
<dbReference type="GO" id="GO:0036157">
    <property type="term" value="C:outer dynein arm"/>
    <property type="evidence" value="ECO:0007669"/>
    <property type="project" value="TreeGrafter"/>
</dbReference>
<feature type="repeat" description="WD" evidence="11">
    <location>
        <begin position="534"/>
        <end position="576"/>
    </location>
</feature>
<evidence type="ECO:0000256" key="3">
    <source>
        <dbReference type="ARBA" id="ARBA00022490"/>
    </source>
</evidence>
<evidence type="ECO:0000256" key="7">
    <source>
        <dbReference type="ARBA" id="ARBA00023017"/>
    </source>
</evidence>
<dbReference type="InterPro" id="IPR036322">
    <property type="entry name" value="WD40_repeat_dom_sf"/>
</dbReference>
<dbReference type="GO" id="GO:0045503">
    <property type="term" value="F:dynein light chain binding"/>
    <property type="evidence" value="ECO:0007669"/>
    <property type="project" value="TreeGrafter"/>
</dbReference>
<dbReference type="PROSITE" id="PS50294">
    <property type="entry name" value="WD_REPEATS_REGION"/>
    <property type="match status" value="1"/>
</dbReference>
<evidence type="ECO:0000256" key="2">
    <source>
        <dbReference type="ARBA" id="ARBA00011059"/>
    </source>
</evidence>
<dbReference type="SUPFAM" id="SSF50978">
    <property type="entry name" value="WD40 repeat-like"/>
    <property type="match status" value="1"/>
</dbReference>
<evidence type="ECO:0000256" key="4">
    <source>
        <dbReference type="ARBA" id="ARBA00022574"/>
    </source>
</evidence>
<dbReference type="SMART" id="SM00320">
    <property type="entry name" value="WD40"/>
    <property type="match status" value="3"/>
</dbReference>
<feature type="compositionally biased region" description="Polar residues" evidence="12">
    <location>
        <begin position="128"/>
        <end position="182"/>
    </location>
</feature>
<protein>
    <submittedName>
        <fullName evidence="13">Uncharacterized protein</fullName>
    </submittedName>
</protein>
<keyword evidence="4 11" id="KW-0853">WD repeat</keyword>
<feature type="compositionally biased region" description="Acidic residues" evidence="12">
    <location>
        <begin position="23"/>
        <end position="33"/>
    </location>
</feature>
<dbReference type="EMBL" id="HACM01010617">
    <property type="protein sequence ID" value="CRZ11059.1"/>
    <property type="molecule type" value="Transcribed_RNA"/>
</dbReference>
<evidence type="ECO:0000256" key="1">
    <source>
        <dbReference type="ARBA" id="ARBA00004430"/>
    </source>
</evidence>
<feature type="region of interest" description="Disordered" evidence="12">
    <location>
        <begin position="224"/>
        <end position="244"/>
    </location>
</feature>
<feature type="region of interest" description="Disordered" evidence="12">
    <location>
        <begin position="1"/>
        <end position="33"/>
    </location>
</feature>
<dbReference type="Pfam" id="PF00400">
    <property type="entry name" value="WD40"/>
    <property type="match status" value="2"/>
</dbReference>
<feature type="compositionally biased region" description="Basic and acidic residues" evidence="12">
    <location>
        <begin position="224"/>
        <end position="238"/>
    </location>
</feature>
<dbReference type="PANTHER" id="PTHR12442">
    <property type="entry name" value="DYNEIN INTERMEDIATE CHAIN"/>
    <property type="match status" value="1"/>
</dbReference>
<feature type="compositionally biased region" description="Basic and acidic residues" evidence="12">
    <location>
        <begin position="114"/>
        <end position="123"/>
    </location>
</feature>
<feature type="region of interest" description="Disordered" evidence="12">
    <location>
        <begin position="110"/>
        <end position="194"/>
    </location>
</feature>
<comment type="similarity">
    <text evidence="2">Belongs to the dynein intermediate chain family.</text>
</comment>
<dbReference type="GO" id="GO:0005874">
    <property type="term" value="C:microtubule"/>
    <property type="evidence" value="ECO:0007669"/>
    <property type="project" value="UniProtKB-KW"/>
</dbReference>
<accession>A0A0H5RQR1</accession>
<keyword evidence="3" id="KW-0963">Cytoplasm</keyword>
<comment type="subcellular location">
    <subcellularLocation>
        <location evidence="1">Cytoplasm</location>
        <location evidence="1">Cytoskeleton</location>
        <location evidence="1">Cilium axoneme</location>
    </subcellularLocation>
</comment>
<keyword evidence="5" id="KW-0493">Microtubule</keyword>
<dbReference type="InterPro" id="IPR015943">
    <property type="entry name" value="WD40/YVTN_repeat-like_dom_sf"/>
</dbReference>
<dbReference type="AlphaFoldDB" id="A0A0H5RQR1"/>
<keyword evidence="10" id="KW-0966">Cell projection</keyword>
<evidence type="ECO:0000256" key="10">
    <source>
        <dbReference type="ARBA" id="ARBA00023273"/>
    </source>
</evidence>
<organism evidence="13">
    <name type="scientific">Spongospora subterranea</name>
    <dbReference type="NCBI Taxonomy" id="70186"/>
    <lineage>
        <taxon>Eukaryota</taxon>
        <taxon>Sar</taxon>
        <taxon>Rhizaria</taxon>
        <taxon>Endomyxa</taxon>
        <taxon>Phytomyxea</taxon>
        <taxon>Plasmodiophorida</taxon>
        <taxon>Plasmodiophoridae</taxon>
        <taxon>Spongospora</taxon>
    </lineage>
</organism>
<keyword evidence="6" id="KW-0677">Repeat</keyword>
<evidence type="ECO:0000256" key="6">
    <source>
        <dbReference type="ARBA" id="ARBA00022737"/>
    </source>
</evidence>
<name>A0A0H5RQR1_9EUKA</name>
<dbReference type="InterPro" id="IPR050687">
    <property type="entry name" value="Dynein_IC"/>
</dbReference>
<evidence type="ECO:0000256" key="12">
    <source>
        <dbReference type="SAM" id="MobiDB-lite"/>
    </source>
</evidence>
<dbReference type="PROSITE" id="PS50082">
    <property type="entry name" value="WD_REPEATS_2"/>
    <property type="match status" value="1"/>
</dbReference>
<evidence type="ECO:0000256" key="5">
    <source>
        <dbReference type="ARBA" id="ARBA00022701"/>
    </source>
</evidence>
<evidence type="ECO:0000256" key="9">
    <source>
        <dbReference type="ARBA" id="ARBA00023212"/>
    </source>
</evidence>
<keyword evidence="7" id="KW-0243">Dynein</keyword>
<keyword evidence="9" id="KW-0206">Cytoskeleton</keyword>
<dbReference type="GO" id="GO:0045504">
    <property type="term" value="F:dynein heavy chain binding"/>
    <property type="evidence" value="ECO:0007669"/>
    <property type="project" value="TreeGrafter"/>
</dbReference>
<reference evidence="13" key="1">
    <citation type="submission" date="2015-04" db="EMBL/GenBank/DDBJ databases">
        <title>The genome sequence of the plant pathogenic Rhizarian Plasmodiophora brassicae reveals insights in its biotrophic life cycle and the origin of chitin synthesis.</title>
        <authorList>
            <person name="Schwelm A."/>
            <person name="Fogelqvist J."/>
            <person name="Knaust A."/>
            <person name="Julke S."/>
            <person name="Lilja T."/>
            <person name="Dhandapani V."/>
            <person name="Bonilla-Rosso G."/>
            <person name="Karlsson M."/>
            <person name="Shevchenko A."/>
            <person name="Choi S.R."/>
            <person name="Kim H.G."/>
            <person name="Park J.Y."/>
            <person name="Lim Y.P."/>
            <person name="Ludwig-Muller J."/>
            <person name="Dixelius C."/>
        </authorList>
    </citation>
    <scope>NUCLEOTIDE SEQUENCE</scope>
    <source>
        <tissue evidence="13">Potato root galls</tissue>
    </source>
</reference>
<keyword evidence="8" id="KW-0505">Motor protein</keyword>
<dbReference type="PANTHER" id="PTHR12442:SF11">
    <property type="entry name" value="DYNEIN AXONEMAL INTERMEDIATE CHAIN 1"/>
    <property type="match status" value="1"/>
</dbReference>
<dbReference type="InterPro" id="IPR001680">
    <property type="entry name" value="WD40_rpt"/>
</dbReference>
<dbReference type="GO" id="GO:0036158">
    <property type="term" value="P:outer dynein arm assembly"/>
    <property type="evidence" value="ECO:0007669"/>
    <property type="project" value="TreeGrafter"/>
</dbReference>
<dbReference type="FunFam" id="2.130.10.10:FF:000251">
    <property type="entry name" value="Dynein axonemal intermediate chain 1"/>
    <property type="match status" value="1"/>
</dbReference>
<dbReference type="GO" id="GO:0003341">
    <property type="term" value="P:cilium movement"/>
    <property type="evidence" value="ECO:0007669"/>
    <property type="project" value="TreeGrafter"/>
</dbReference>
<feature type="compositionally biased region" description="Basic and acidic residues" evidence="12">
    <location>
        <begin position="13"/>
        <end position="22"/>
    </location>
</feature>